<protein>
    <submittedName>
        <fullName evidence="1">Haloacid dehalogenase-like hydrolase</fullName>
    </submittedName>
</protein>
<keyword evidence="2" id="KW-1185">Reference proteome</keyword>
<dbReference type="Gene3D" id="3.40.50.1000">
    <property type="entry name" value="HAD superfamily/HAD-like"/>
    <property type="match status" value="1"/>
</dbReference>
<evidence type="ECO:0000313" key="1">
    <source>
        <dbReference type="EMBL" id="KAG5178721.1"/>
    </source>
</evidence>
<dbReference type="Proteomes" id="UP000664859">
    <property type="component" value="Unassembled WGS sequence"/>
</dbReference>
<reference evidence="1" key="1">
    <citation type="submission" date="2021-02" db="EMBL/GenBank/DDBJ databases">
        <title>First Annotated Genome of the Yellow-green Alga Tribonema minus.</title>
        <authorList>
            <person name="Mahan K.M."/>
        </authorList>
    </citation>
    <scope>NUCLEOTIDE SEQUENCE</scope>
    <source>
        <strain evidence="1">UTEX B ZZ1240</strain>
    </source>
</reference>
<proteinExistence type="predicted"/>
<name>A0A836CC37_9STRA</name>
<dbReference type="InterPro" id="IPR023214">
    <property type="entry name" value="HAD_sf"/>
</dbReference>
<dbReference type="InterPro" id="IPR036412">
    <property type="entry name" value="HAD-like_sf"/>
</dbReference>
<comment type="caution">
    <text evidence="1">The sequence shown here is derived from an EMBL/GenBank/DDBJ whole genome shotgun (WGS) entry which is preliminary data.</text>
</comment>
<gene>
    <name evidence="1" type="ORF">JKP88DRAFT_258490</name>
</gene>
<dbReference type="InterPro" id="IPR023198">
    <property type="entry name" value="PGP-like_dom2"/>
</dbReference>
<keyword evidence="1" id="KW-0378">Hydrolase</keyword>
<evidence type="ECO:0000313" key="2">
    <source>
        <dbReference type="Proteomes" id="UP000664859"/>
    </source>
</evidence>
<dbReference type="GO" id="GO:0016787">
    <property type="term" value="F:hydrolase activity"/>
    <property type="evidence" value="ECO:0007669"/>
    <property type="project" value="UniProtKB-KW"/>
</dbReference>
<sequence length="239" mass="25564">MQVAFWEIAPYLCTDDPAELEGQMESYVRNNAGKAFEFMLEACEAERKQAGLQPLETAQGEHPHVLALVDVQRAALGLPPLRQTSYDTLLAQQKDETVQSLSKVARPVKGMRDALMSLTASGVPFAISTTSPKPRVPVSITSCGFDEFFPPHKVHSGESDFDPPRFKPAPDVYLRQGGVGSASNAGMGLIVGYVGASHIPLALKGTHAEALMAGKRAADGRGADVVIEHMADLLPLVVS</sequence>
<dbReference type="AlphaFoldDB" id="A0A836CC37"/>
<dbReference type="Gene3D" id="1.10.150.240">
    <property type="entry name" value="Putative phosphatase, domain 2"/>
    <property type="match status" value="1"/>
</dbReference>
<dbReference type="EMBL" id="JAFCMP010000513">
    <property type="protein sequence ID" value="KAG5178721.1"/>
    <property type="molecule type" value="Genomic_DNA"/>
</dbReference>
<accession>A0A836CC37</accession>
<dbReference type="SUPFAM" id="SSF56784">
    <property type="entry name" value="HAD-like"/>
    <property type="match status" value="1"/>
</dbReference>
<organism evidence="1 2">
    <name type="scientific">Tribonema minus</name>
    <dbReference type="NCBI Taxonomy" id="303371"/>
    <lineage>
        <taxon>Eukaryota</taxon>
        <taxon>Sar</taxon>
        <taxon>Stramenopiles</taxon>
        <taxon>Ochrophyta</taxon>
        <taxon>PX clade</taxon>
        <taxon>Xanthophyceae</taxon>
        <taxon>Tribonematales</taxon>
        <taxon>Tribonemataceae</taxon>
        <taxon>Tribonema</taxon>
    </lineage>
</organism>